<name>A0A6P0UDY4_9FLAO</name>
<dbReference type="EMBL" id="JAABOP010000004">
    <property type="protein sequence ID" value="NER11481.1"/>
    <property type="molecule type" value="Genomic_DNA"/>
</dbReference>
<evidence type="ECO:0000259" key="5">
    <source>
        <dbReference type="SMART" id="SM00704"/>
    </source>
</evidence>
<evidence type="ECO:0000313" key="7">
    <source>
        <dbReference type="Proteomes" id="UP000468443"/>
    </source>
</evidence>
<dbReference type="Pfam" id="PF06902">
    <property type="entry name" value="Fer4_19"/>
    <property type="match status" value="1"/>
</dbReference>
<dbReference type="Gene3D" id="3.40.5.90">
    <property type="entry name" value="CDGSH iron-sulfur domain, mitoNEET-type"/>
    <property type="match status" value="1"/>
</dbReference>
<dbReference type="GO" id="GO:0046872">
    <property type="term" value="F:metal ion binding"/>
    <property type="evidence" value="ECO:0007669"/>
    <property type="project" value="UniProtKB-KW"/>
</dbReference>
<organism evidence="6 7">
    <name type="scientific">Muriicola jejuensis</name>
    <dbReference type="NCBI Taxonomy" id="504488"/>
    <lineage>
        <taxon>Bacteria</taxon>
        <taxon>Pseudomonadati</taxon>
        <taxon>Bacteroidota</taxon>
        <taxon>Flavobacteriia</taxon>
        <taxon>Flavobacteriales</taxon>
        <taxon>Flavobacteriaceae</taxon>
        <taxon>Muriicola</taxon>
    </lineage>
</organism>
<keyword evidence="2" id="KW-0479">Metal-binding</keyword>
<evidence type="ECO:0000256" key="2">
    <source>
        <dbReference type="ARBA" id="ARBA00022723"/>
    </source>
</evidence>
<dbReference type="Proteomes" id="UP000468443">
    <property type="component" value="Unassembled WGS sequence"/>
</dbReference>
<reference evidence="6 7" key="1">
    <citation type="submission" date="2020-01" db="EMBL/GenBank/DDBJ databases">
        <title>Muriicola jejuensis KCTC 22299.</title>
        <authorList>
            <person name="Wang G."/>
        </authorList>
    </citation>
    <scope>NUCLEOTIDE SEQUENCE [LARGE SCALE GENOMIC DNA]</scope>
    <source>
        <strain evidence="6 7">KCTC 22299</strain>
    </source>
</reference>
<dbReference type="SMART" id="SM00704">
    <property type="entry name" value="ZnF_CDGSH"/>
    <property type="match status" value="1"/>
</dbReference>
<dbReference type="AlphaFoldDB" id="A0A6P0UDY4"/>
<proteinExistence type="predicted"/>
<comment type="caution">
    <text evidence="6">The sequence shown here is derived from an EMBL/GenBank/DDBJ whole genome shotgun (WGS) entry which is preliminary data.</text>
</comment>
<keyword evidence="3" id="KW-0408">Iron</keyword>
<evidence type="ECO:0000256" key="3">
    <source>
        <dbReference type="ARBA" id="ARBA00023004"/>
    </source>
</evidence>
<keyword evidence="7" id="KW-1185">Reference proteome</keyword>
<dbReference type="GO" id="GO:0005737">
    <property type="term" value="C:cytoplasm"/>
    <property type="evidence" value="ECO:0007669"/>
    <property type="project" value="UniProtKB-ARBA"/>
</dbReference>
<accession>A0A6P0UDY4</accession>
<evidence type="ECO:0000256" key="1">
    <source>
        <dbReference type="ARBA" id="ARBA00022714"/>
    </source>
</evidence>
<evidence type="ECO:0000313" key="6">
    <source>
        <dbReference type="EMBL" id="NER11481.1"/>
    </source>
</evidence>
<dbReference type="InterPro" id="IPR042216">
    <property type="entry name" value="MitoNEET_CISD"/>
</dbReference>
<gene>
    <name evidence="6" type="ORF">GWK09_13190</name>
</gene>
<evidence type="ECO:0000256" key="4">
    <source>
        <dbReference type="ARBA" id="ARBA00023014"/>
    </source>
</evidence>
<keyword evidence="4" id="KW-0411">Iron-sulfur</keyword>
<feature type="domain" description="Iron-binding zinc finger CDGSH type" evidence="5">
    <location>
        <begin position="101"/>
        <end position="144"/>
    </location>
</feature>
<dbReference type="InterPro" id="IPR010693">
    <property type="entry name" value="Divergent_4Fe-4S_mono-cluster"/>
</dbReference>
<dbReference type="RefSeq" id="WP_163693926.1">
    <property type="nucleotide sequence ID" value="NZ_FXTW01000003.1"/>
</dbReference>
<sequence length="146" mass="16351">MGEKEIVKEYERPGLAVIWKPRKCIHSGVCVKTLPSVYKPEEKPWVNPENASVEALVKQIDRCPSGALSYRLTKENKELENKKDTMSQKVEVTPNGPLMVHGEIEIKMVDGSTETKKRATAFCRCGASDNKPFCDGSHRNADFKDA</sequence>
<dbReference type="InterPro" id="IPR018967">
    <property type="entry name" value="FeS-contain_CDGSH-typ"/>
</dbReference>
<dbReference type="GO" id="GO:0051537">
    <property type="term" value="F:2 iron, 2 sulfur cluster binding"/>
    <property type="evidence" value="ECO:0007669"/>
    <property type="project" value="UniProtKB-KW"/>
</dbReference>
<dbReference type="Pfam" id="PF09360">
    <property type="entry name" value="zf-CDGSH"/>
    <property type="match status" value="1"/>
</dbReference>
<keyword evidence="1" id="KW-0001">2Fe-2S</keyword>
<protein>
    <recommendedName>
        <fullName evidence="5">Iron-binding zinc finger CDGSH type domain-containing protein</fullName>
    </recommendedName>
</protein>